<keyword evidence="4" id="KW-0808">Transferase</keyword>
<gene>
    <name evidence="6" type="ORF">IAC87_00780</name>
</gene>
<evidence type="ECO:0000256" key="4">
    <source>
        <dbReference type="ARBA" id="ARBA00022679"/>
    </source>
</evidence>
<comment type="catalytic activity">
    <reaction evidence="1">
        <text>[(1-&gt;4)-alpha-D-glucosyl](n) + ADP-alpha-D-glucose = [(1-&gt;4)-alpha-D-glucosyl](n+1) + ADP + H(+)</text>
        <dbReference type="Rhea" id="RHEA:18189"/>
        <dbReference type="Rhea" id="RHEA-COMP:9584"/>
        <dbReference type="Rhea" id="RHEA-COMP:9587"/>
        <dbReference type="ChEBI" id="CHEBI:15378"/>
        <dbReference type="ChEBI" id="CHEBI:15444"/>
        <dbReference type="ChEBI" id="CHEBI:57498"/>
        <dbReference type="ChEBI" id="CHEBI:456216"/>
        <dbReference type="EC" id="2.4.1.21"/>
    </reaction>
</comment>
<name>A0A9D9IYT3_9BACT</name>
<evidence type="ECO:0000256" key="2">
    <source>
        <dbReference type="ARBA" id="ARBA00012588"/>
    </source>
</evidence>
<organism evidence="6 7">
    <name type="scientific">Candidatus Merdivivens faecigallinarum</name>
    <dbReference type="NCBI Taxonomy" id="2840871"/>
    <lineage>
        <taxon>Bacteria</taxon>
        <taxon>Pseudomonadati</taxon>
        <taxon>Bacteroidota</taxon>
        <taxon>Bacteroidia</taxon>
        <taxon>Bacteroidales</taxon>
        <taxon>Muribaculaceae</taxon>
        <taxon>Muribaculaceae incertae sedis</taxon>
        <taxon>Candidatus Merdivivens</taxon>
    </lineage>
</organism>
<sequence length="283" mass="32723">MQKVEPKRILFVNSEIYPYLPESHISTIGRYLPQGIQECKKEIRSFMPKYGCINERRNQLHEVIRLSGMNIVINDVDRPLIIKVSSIPSARMQVYFIDNEDYFQRKSVFRDENGAFFEDNGERAIFFARGVLETVKKLRWKPDIIHCQGWISHILPIYLKKCYKDDPIFSDTKVVLSLYNEIMEERFSDDIAEKAALPGAGKEDFDLMSEPVGINLAKLASLHSDGIIIGSCDLPEELEAFCNELGRPILPYFRIEDGDNSYIKTYNDFYDNIIGKTDETEVK</sequence>
<dbReference type="PANTHER" id="PTHR45825">
    <property type="entry name" value="GRANULE-BOUND STARCH SYNTHASE 1, CHLOROPLASTIC/AMYLOPLASTIC"/>
    <property type="match status" value="1"/>
</dbReference>
<dbReference type="Proteomes" id="UP000823772">
    <property type="component" value="Unassembled WGS sequence"/>
</dbReference>
<dbReference type="SUPFAM" id="SSF53756">
    <property type="entry name" value="UDP-Glycosyltransferase/glycogen phosphorylase"/>
    <property type="match status" value="1"/>
</dbReference>
<proteinExistence type="predicted"/>
<dbReference type="EMBL" id="JADILY010000014">
    <property type="protein sequence ID" value="MBO8481065.1"/>
    <property type="molecule type" value="Genomic_DNA"/>
</dbReference>
<protein>
    <recommendedName>
        <fullName evidence="2">starch synthase</fullName>
        <ecNumber evidence="2">2.4.1.21</ecNumber>
    </recommendedName>
</protein>
<keyword evidence="3" id="KW-0328">Glycosyltransferase</keyword>
<dbReference type="Gene3D" id="3.40.50.2000">
    <property type="entry name" value="Glycogen Phosphorylase B"/>
    <property type="match status" value="1"/>
</dbReference>
<dbReference type="AlphaFoldDB" id="A0A9D9IYT3"/>
<feature type="domain" description="Starch synthase catalytic" evidence="5">
    <location>
        <begin position="8"/>
        <end position="234"/>
    </location>
</feature>
<evidence type="ECO:0000256" key="1">
    <source>
        <dbReference type="ARBA" id="ARBA00001478"/>
    </source>
</evidence>
<dbReference type="EC" id="2.4.1.21" evidence="2"/>
<dbReference type="GO" id="GO:0009011">
    <property type="term" value="F:alpha-1,4-glucan glucosyltransferase (ADP-glucose donor) activity"/>
    <property type="evidence" value="ECO:0007669"/>
    <property type="project" value="UniProtKB-EC"/>
</dbReference>
<comment type="caution">
    <text evidence="6">The sequence shown here is derived from an EMBL/GenBank/DDBJ whole genome shotgun (WGS) entry which is preliminary data.</text>
</comment>
<evidence type="ECO:0000259" key="5">
    <source>
        <dbReference type="Pfam" id="PF08323"/>
    </source>
</evidence>
<dbReference type="Pfam" id="PF08323">
    <property type="entry name" value="Glyco_transf_5"/>
    <property type="match status" value="1"/>
</dbReference>
<accession>A0A9D9IYT3</accession>
<reference evidence="6" key="2">
    <citation type="journal article" date="2021" name="PeerJ">
        <title>Extensive microbial diversity within the chicken gut microbiome revealed by metagenomics and culture.</title>
        <authorList>
            <person name="Gilroy R."/>
            <person name="Ravi A."/>
            <person name="Getino M."/>
            <person name="Pursley I."/>
            <person name="Horton D.L."/>
            <person name="Alikhan N.F."/>
            <person name="Baker D."/>
            <person name="Gharbi K."/>
            <person name="Hall N."/>
            <person name="Watson M."/>
            <person name="Adriaenssens E.M."/>
            <person name="Foster-Nyarko E."/>
            <person name="Jarju S."/>
            <person name="Secka A."/>
            <person name="Antonio M."/>
            <person name="Oren A."/>
            <person name="Chaudhuri R.R."/>
            <person name="La Ragione R."/>
            <person name="Hildebrand F."/>
            <person name="Pallen M.J."/>
        </authorList>
    </citation>
    <scope>NUCLEOTIDE SEQUENCE</scope>
    <source>
        <strain evidence="6">B3-2255</strain>
    </source>
</reference>
<evidence type="ECO:0000313" key="6">
    <source>
        <dbReference type="EMBL" id="MBO8481065.1"/>
    </source>
</evidence>
<dbReference type="InterPro" id="IPR013534">
    <property type="entry name" value="Starch_synth_cat_dom"/>
</dbReference>
<dbReference type="PANTHER" id="PTHR45825:SF11">
    <property type="entry name" value="ALPHA AMYLASE DOMAIN-CONTAINING PROTEIN"/>
    <property type="match status" value="1"/>
</dbReference>
<reference evidence="6" key="1">
    <citation type="submission" date="2020-10" db="EMBL/GenBank/DDBJ databases">
        <authorList>
            <person name="Gilroy R."/>
        </authorList>
    </citation>
    <scope>NUCLEOTIDE SEQUENCE</scope>
    <source>
        <strain evidence="6">B3-2255</strain>
    </source>
</reference>
<evidence type="ECO:0000256" key="3">
    <source>
        <dbReference type="ARBA" id="ARBA00022676"/>
    </source>
</evidence>
<evidence type="ECO:0000313" key="7">
    <source>
        <dbReference type="Proteomes" id="UP000823772"/>
    </source>
</evidence>